<dbReference type="EMBL" id="BOML01000006">
    <property type="protein sequence ID" value="GID99444.1"/>
    <property type="molecule type" value="Genomic_DNA"/>
</dbReference>
<keyword evidence="2" id="KW-0732">Signal</keyword>
<evidence type="ECO:0000313" key="4">
    <source>
        <dbReference type="Proteomes" id="UP000637628"/>
    </source>
</evidence>
<name>A0ABQ3YPE0_9ACTN</name>
<feature type="signal peptide" evidence="2">
    <location>
        <begin position="1"/>
        <end position="27"/>
    </location>
</feature>
<reference evidence="3 4" key="1">
    <citation type="submission" date="2021-01" db="EMBL/GenBank/DDBJ databases">
        <title>Whole genome shotgun sequence of Actinoplanes durhamensis NBRC 14914.</title>
        <authorList>
            <person name="Komaki H."/>
            <person name="Tamura T."/>
        </authorList>
    </citation>
    <scope>NUCLEOTIDE SEQUENCE [LARGE SCALE GENOMIC DNA]</scope>
    <source>
        <strain evidence="3 4">NBRC 14914</strain>
    </source>
</reference>
<evidence type="ECO:0000313" key="3">
    <source>
        <dbReference type="EMBL" id="GID99444.1"/>
    </source>
</evidence>
<protein>
    <recommendedName>
        <fullName evidence="5">Lipoprotein</fullName>
    </recommendedName>
</protein>
<evidence type="ECO:0000256" key="1">
    <source>
        <dbReference type="SAM" id="MobiDB-lite"/>
    </source>
</evidence>
<sequence>MTTLRGTVAVAALAALLGLGMSGCSVAKTDAGATSDDKTAAADPGPSGDAQAALAAATKALSSGNYTFVVASPTLTAEGIVHLPSESAELTIDTGSAKFEIVLAEPDRWVRLSTGLAAGAGPDTWFHVDSSEIKEGGDLAFYLTDPDVIDVSALFDAVTEARLDANTITGTIDGTRVNSPDGFLDDATIKAMGSAAASLPFTATVDTKGRLAELDIEAPAAGKVQAGKWVFTVSGYGEQEARKKPAGQIRDLPPSGYAKLNG</sequence>
<organism evidence="3 4">
    <name type="scientific">Paractinoplanes durhamensis</name>
    <dbReference type="NCBI Taxonomy" id="113563"/>
    <lineage>
        <taxon>Bacteria</taxon>
        <taxon>Bacillati</taxon>
        <taxon>Actinomycetota</taxon>
        <taxon>Actinomycetes</taxon>
        <taxon>Micromonosporales</taxon>
        <taxon>Micromonosporaceae</taxon>
        <taxon>Paractinoplanes</taxon>
    </lineage>
</organism>
<proteinExistence type="predicted"/>
<feature type="chain" id="PRO_5045516815" description="Lipoprotein" evidence="2">
    <location>
        <begin position="28"/>
        <end position="262"/>
    </location>
</feature>
<evidence type="ECO:0000256" key="2">
    <source>
        <dbReference type="SAM" id="SignalP"/>
    </source>
</evidence>
<feature type="region of interest" description="Disordered" evidence="1">
    <location>
        <begin position="242"/>
        <end position="262"/>
    </location>
</feature>
<comment type="caution">
    <text evidence="3">The sequence shown here is derived from an EMBL/GenBank/DDBJ whole genome shotgun (WGS) entry which is preliminary data.</text>
</comment>
<accession>A0ABQ3YPE0</accession>
<dbReference type="RefSeq" id="WP_203724891.1">
    <property type="nucleotide sequence ID" value="NZ_BAAATX010000023.1"/>
</dbReference>
<evidence type="ECO:0008006" key="5">
    <source>
        <dbReference type="Google" id="ProtNLM"/>
    </source>
</evidence>
<dbReference type="Proteomes" id="UP000637628">
    <property type="component" value="Unassembled WGS sequence"/>
</dbReference>
<gene>
    <name evidence="3" type="ORF">Adu01nite_07950</name>
</gene>
<dbReference type="PROSITE" id="PS51257">
    <property type="entry name" value="PROKAR_LIPOPROTEIN"/>
    <property type="match status" value="1"/>
</dbReference>
<keyword evidence="4" id="KW-1185">Reference proteome</keyword>